<dbReference type="InterPro" id="IPR036514">
    <property type="entry name" value="SGNH_hydro_sf"/>
</dbReference>
<evidence type="ECO:0000313" key="1">
    <source>
        <dbReference type="EMBL" id="MDR6431308.1"/>
    </source>
</evidence>
<reference evidence="1 2" key="1">
    <citation type="submission" date="2023-07" db="EMBL/GenBank/DDBJ databases">
        <title>Sorghum-associated microbial communities from plants grown in Nebraska, USA.</title>
        <authorList>
            <person name="Schachtman D."/>
        </authorList>
    </citation>
    <scope>NUCLEOTIDE SEQUENCE [LARGE SCALE GENOMIC DNA]</scope>
    <source>
        <strain evidence="1 2">DS1730</strain>
    </source>
</reference>
<name>A0ABU1M5I7_9HYPH</name>
<evidence type="ECO:0008006" key="3">
    <source>
        <dbReference type="Google" id="ProtNLM"/>
    </source>
</evidence>
<organism evidence="1 2">
    <name type="scientific">Brucella pseudogrignonensis</name>
    <dbReference type="NCBI Taxonomy" id="419475"/>
    <lineage>
        <taxon>Bacteria</taxon>
        <taxon>Pseudomonadati</taxon>
        <taxon>Pseudomonadota</taxon>
        <taxon>Alphaproteobacteria</taxon>
        <taxon>Hyphomicrobiales</taxon>
        <taxon>Brucellaceae</taxon>
        <taxon>Brucella/Ochrobactrum group</taxon>
        <taxon>Brucella</taxon>
    </lineage>
</organism>
<dbReference type="RefSeq" id="WP_310010510.1">
    <property type="nucleotide sequence ID" value="NZ_JAVDQT010000001.1"/>
</dbReference>
<accession>A0ABU1M5I7</accession>
<evidence type="ECO:0000313" key="2">
    <source>
        <dbReference type="Proteomes" id="UP001184614"/>
    </source>
</evidence>
<comment type="caution">
    <text evidence="1">The sequence shown here is derived from an EMBL/GenBank/DDBJ whole genome shotgun (WGS) entry which is preliminary data.</text>
</comment>
<dbReference type="SUPFAM" id="SSF52266">
    <property type="entry name" value="SGNH hydrolase"/>
    <property type="match status" value="1"/>
</dbReference>
<proteinExistence type="predicted"/>
<dbReference type="EMBL" id="JAVDQT010000001">
    <property type="protein sequence ID" value="MDR6431308.1"/>
    <property type="molecule type" value="Genomic_DNA"/>
</dbReference>
<keyword evidence="2" id="KW-1185">Reference proteome</keyword>
<gene>
    <name evidence="1" type="ORF">J2782_001013</name>
</gene>
<dbReference type="Proteomes" id="UP001184614">
    <property type="component" value="Unassembled WGS sequence"/>
</dbReference>
<protein>
    <recommendedName>
        <fullName evidence="3">Sialate O-acetylesterase domain-containing protein</fullName>
    </recommendedName>
</protein>
<dbReference type="Gene3D" id="3.40.50.1110">
    <property type="entry name" value="SGNH hydrolase"/>
    <property type="match status" value="1"/>
</dbReference>
<sequence>MAVEKTQHYEIGKPVPANNISEDVSVLRGAFDLIDFILFTLAQALLEKMDKTATFEMSAVSGLVEALAQKMPANRTFKLTELTDISGAASAIDNYILTKSEAGFVFRSALAVLGRHLHNIDDVEGLQNILNTLVSGAAASIDGEIVVFEGSTGKHTKRSGETLSSLMSNVATRDFVANAIATSGGGGGGGGGKYFDTKAQADAAIASIPIDTGVNVIVDGANNGFYVNQGGVLVKKSNATIRQMTDIDDLVRNTLVKMVISQDAFTFVDKFKGLLGSILLDGTLKFRGLDIKHSGALSEIKTSKDIVEVLGVPIERGSAEGRIFTILDKKGNVILHAGPKGVYFFGDRVQAIDFTAGKEGANTPIVVKGSKLSIKGTSVLEMDGNGIGVVDKYGFFTLYSGIYGNYLFTEKDKDQSSPSPSAENVFSPSSVLGFQTNTDIKGCIDDGQSLSRGAQALPTISTVQPYLNITLVGGNKARFGADSRYNATSFIPLVEETLSSEGETPLSGCLNGVVRRAIADGAQASDYVFFGAATGAGGRTVYQLSQDDPDSWFSRKIKLITDANALAVSQGKTFSIWSVLWYQGENDYSASSLDTQPNHYQARFLTALWYPLVSHIKKTTGQKFDPYVFSYQVAAHRRYNRDHMQIALAQWRMSRSLPFFCMVAPCYIFPVAADNLHLTNTGSWLMGEYTARAKFQTMVRRSGKYRPLEPERVEWSGNSVKIKYHVPQGAISFDSSWVSQADNQGFGIRGPADEYISNAITGVAITGSDEVTISLRAGLPVNLTLTYGRGKPGDPAHSGPITGARGNLRDNAGEYDRVYHPVTGEEFKLHNYSLMFQHNQINGF</sequence>